<dbReference type="GO" id="GO:0008652">
    <property type="term" value="P:amino acid biosynthetic process"/>
    <property type="evidence" value="ECO:0007669"/>
    <property type="project" value="UniProtKB-KW"/>
</dbReference>
<comment type="pathway">
    <text evidence="3 8">Metabolic intermediate biosynthesis; chorismate biosynthesis; chorismate from D-erythrose 4-phosphate and phosphoenolpyruvate: step 3/7.</text>
</comment>
<evidence type="ECO:0000313" key="13">
    <source>
        <dbReference type="Proteomes" id="UP000028302"/>
    </source>
</evidence>
<proteinExistence type="inferred from homology"/>
<dbReference type="NCBIfam" id="TIGR01088">
    <property type="entry name" value="aroQ"/>
    <property type="match status" value="1"/>
</dbReference>
<dbReference type="HAMAP" id="MF_00169">
    <property type="entry name" value="AroQ"/>
    <property type="match status" value="1"/>
</dbReference>
<comment type="catalytic activity">
    <reaction evidence="1 8">
        <text>3-dehydroquinate = 3-dehydroshikimate + H2O</text>
        <dbReference type="Rhea" id="RHEA:21096"/>
        <dbReference type="ChEBI" id="CHEBI:15377"/>
        <dbReference type="ChEBI" id="CHEBI:16630"/>
        <dbReference type="ChEBI" id="CHEBI:32364"/>
        <dbReference type="EC" id="4.2.1.10"/>
    </reaction>
</comment>
<evidence type="ECO:0000256" key="4">
    <source>
        <dbReference type="ARBA" id="ARBA00011037"/>
    </source>
</evidence>
<feature type="binding site" evidence="8 10">
    <location>
        <position position="73"/>
    </location>
    <ligand>
        <name>substrate</name>
    </ligand>
</feature>
<dbReference type="GO" id="GO:0003855">
    <property type="term" value="F:3-dehydroquinate dehydratase activity"/>
    <property type="evidence" value="ECO:0007669"/>
    <property type="project" value="UniProtKB-UniRule"/>
</dbReference>
<sequence>MNILLLNGPNLNLLGDREPDIYGATTLTDIERTLAHRAAEQGAELAAFQTNHEGEAIERIHAARGEADAIIINPAAWTHTSIALLDALKAFEGPVVEVHLSNVHQRESFRHHSYVSKRADGVIAGLGAYGYAAALDFVVQRLSGAAFP</sequence>
<dbReference type="RefSeq" id="WP_037334070.1">
    <property type="nucleotide sequence ID" value="NZ_APNK01000003.1"/>
</dbReference>
<dbReference type="PANTHER" id="PTHR21272:SF3">
    <property type="entry name" value="CATABOLIC 3-DEHYDROQUINASE"/>
    <property type="match status" value="1"/>
</dbReference>
<dbReference type="PANTHER" id="PTHR21272">
    <property type="entry name" value="CATABOLIC 3-DEHYDROQUINASE"/>
    <property type="match status" value="1"/>
</dbReference>
<comment type="subunit">
    <text evidence="5 8">Homododecamer.</text>
</comment>
<dbReference type="NCBIfam" id="NF003806">
    <property type="entry name" value="PRK05395.1-3"/>
    <property type="match status" value="1"/>
</dbReference>
<evidence type="ECO:0000256" key="6">
    <source>
        <dbReference type="ARBA" id="ARBA00012060"/>
    </source>
</evidence>
<gene>
    <name evidence="8" type="primary">aroQ</name>
    <name evidence="12" type="ORF">C41B8_03306</name>
</gene>
<keyword evidence="8" id="KW-0057">Aromatic amino acid biosynthesis</keyword>
<dbReference type="EC" id="4.2.1.10" evidence="6 8"/>
<dbReference type="PROSITE" id="PS01029">
    <property type="entry name" value="DEHYDROQUINASE_II"/>
    <property type="match status" value="1"/>
</dbReference>
<dbReference type="PATRIC" id="fig|1304275.5.peg.671"/>
<dbReference type="EMBL" id="APNK01000003">
    <property type="protein sequence ID" value="KEZ78610.1"/>
    <property type="molecule type" value="Genomic_DNA"/>
</dbReference>
<dbReference type="InterPro" id="IPR018509">
    <property type="entry name" value="DHquinase_II_CS"/>
</dbReference>
<evidence type="ECO:0000256" key="9">
    <source>
        <dbReference type="PIRSR" id="PIRSR001399-1"/>
    </source>
</evidence>
<feature type="binding site" evidence="8 10">
    <location>
        <position position="79"/>
    </location>
    <ligand>
        <name>substrate</name>
    </ligand>
</feature>
<feature type="binding site" evidence="8 10">
    <location>
        <begin position="100"/>
        <end position="101"/>
    </location>
    <ligand>
        <name>substrate</name>
    </ligand>
</feature>
<comment type="function">
    <text evidence="2 8">Catalyzes a trans-dehydration via an enolate intermediate.</text>
</comment>
<feature type="active site" description="Proton acceptor" evidence="8 9">
    <location>
        <position position="22"/>
    </location>
</feature>
<dbReference type="GO" id="GO:0009073">
    <property type="term" value="P:aromatic amino acid family biosynthetic process"/>
    <property type="evidence" value="ECO:0007669"/>
    <property type="project" value="UniProtKB-KW"/>
</dbReference>
<dbReference type="OrthoDB" id="9790793at2"/>
<dbReference type="NCBIfam" id="NF003804">
    <property type="entry name" value="PRK05395.1-1"/>
    <property type="match status" value="1"/>
</dbReference>
<dbReference type="Gene3D" id="3.40.50.9100">
    <property type="entry name" value="Dehydroquinase, class II"/>
    <property type="match status" value="1"/>
</dbReference>
<dbReference type="GO" id="GO:0009423">
    <property type="term" value="P:chorismate biosynthetic process"/>
    <property type="evidence" value="ECO:0007669"/>
    <property type="project" value="UniProtKB-UniRule"/>
</dbReference>
<dbReference type="NCBIfam" id="NF003807">
    <property type="entry name" value="PRK05395.1-4"/>
    <property type="match status" value="1"/>
</dbReference>
<name>A0A084IPH6_SALHC</name>
<evidence type="ECO:0000256" key="1">
    <source>
        <dbReference type="ARBA" id="ARBA00001864"/>
    </source>
</evidence>
<evidence type="ECO:0000256" key="8">
    <source>
        <dbReference type="HAMAP-Rule" id="MF_00169"/>
    </source>
</evidence>
<evidence type="ECO:0000256" key="7">
    <source>
        <dbReference type="ARBA" id="ARBA00023239"/>
    </source>
</evidence>
<dbReference type="Proteomes" id="UP000028302">
    <property type="component" value="Unassembled WGS sequence"/>
</dbReference>
<dbReference type="eggNOG" id="COG0757">
    <property type="taxonomic scope" value="Bacteria"/>
</dbReference>
<comment type="similarity">
    <text evidence="4 8">Belongs to the type-II 3-dehydroquinase family.</text>
</comment>
<evidence type="ECO:0000256" key="5">
    <source>
        <dbReference type="ARBA" id="ARBA00011193"/>
    </source>
</evidence>
<dbReference type="AlphaFoldDB" id="A0A084IPH6"/>
<feature type="site" description="Transition state stabilizer" evidence="8 11">
    <location>
        <position position="17"/>
    </location>
</feature>
<feature type="binding site" evidence="8 10">
    <location>
        <position position="86"/>
    </location>
    <ligand>
        <name>substrate</name>
    </ligand>
</feature>
<dbReference type="PIRSF" id="PIRSF001399">
    <property type="entry name" value="DHquinase_II"/>
    <property type="match status" value="1"/>
</dbReference>
<evidence type="ECO:0000313" key="12">
    <source>
        <dbReference type="EMBL" id="KEZ78610.1"/>
    </source>
</evidence>
<comment type="caution">
    <text evidence="12">The sequence shown here is derived from an EMBL/GenBank/DDBJ whole genome shotgun (WGS) entry which is preliminary data.</text>
</comment>
<evidence type="ECO:0000256" key="11">
    <source>
        <dbReference type="PIRSR" id="PIRSR001399-3"/>
    </source>
</evidence>
<dbReference type="STRING" id="1304275.C41B8_03306"/>
<feature type="active site" description="Proton donor" evidence="8 9">
    <location>
        <position position="99"/>
    </location>
</feature>
<dbReference type="Pfam" id="PF01220">
    <property type="entry name" value="DHquinase_II"/>
    <property type="match status" value="1"/>
</dbReference>
<keyword evidence="13" id="KW-1185">Reference proteome</keyword>
<dbReference type="CDD" id="cd00466">
    <property type="entry name" value="DHQase_II"/>
    <property type="match status" value="1"/>
</dbReference>
<evidence type="ECO:0000256" key="2">
    <source>
        <dbReference type="ARBA" id="ARBA00003924"/>
    </source>
</evidence>
<protein>
    <recommendedName>
        <fullName evidence="6 8">3-dehydroquinate dehydratase</fullName>
        <shortName evidence="8">3-dehydroquinase</shortName>
        <ecNumber evidence="6 8">4.2.1.10</ecNumber>
    </recommendedName>
    <alternativeName>
        <fullName evidence="8">Type II DHQase</fullName>
    </alternativeName>
</protein>
<dbReference type="GO" id="GO:0019631">
    <property type="term" value="P:quinate catabolic process"/>
    <property type="evidence" value="ECO:0007669"/>
    <property type="project" value="TreeGrafter"/>
</dbReference>
<feature type="binding site" evidence="8 10">
    <location>
        <position position="110"/>
    </location>
    <ligand>
        <name>substrate</name>
    </ligand>
</feature>
<evidence type="ECO:0000256" key="3">
    <source>
        <dbReference type="ARBA" id="ARBA00004902"/>
    </source>
</evidence>
<organism evidence="12 13">
    <name type="scientific">Salinisphaera hydrothermalis (strain C41B8)</name>
    <dbReference type="NCBI Taxonomy" id="1304275"/>
    <lineage>
        <taxon>Bacteria</taxon>
        <taxon>Pseudomonadati</taxon>
        <taxon>Pseudomonadota</taxon>
        <taxon>Gammaproteobacteria</taxon>
        <taxon>Salinisphaerales</taxon>
        <taxon>Salinisphaeraceae</taxon>
        <taxon>Salinisphaera</taxon>
    </lineage>
</organism>
<dbReference type="SUPFAM" id="SSF52304">
    <property type="entry name" value="Type II 3-dehydroquinate dehydratase"/>
    <property type="match status" value="1"/>
</dbReference>
<accession>A0A084IPH6</accession>
<keyword evidence="8" id="KW-0028">Amino-acid biosynthesis</keyword>
<dbReference type="NCBIfam" id="NF003805">
    <property type="entry name" value="PRK05395.1-2"/>
    <property type="match status" value="1"/>
</dbReference>
<dbReference type="UniPathway" id="UPA00053">
    <property type="reaction ID" value="UER00086"/>
</dbReference>
<dbReference type="InterPro" id="IPR036441">
    <property type="entry name" value="DHquinase_II_sf"/>
</dbReference>
<keyword evidence="7 8" id="KW-0456">Lyase</keyword>
<reference evidence="12 13" key="1">
    <citation type="submission" date="2013-03" db="EMBL/GenBank/DDBJ databases">
        <title>Salinisphaera hydrothermalis C41B8 Genome Sequencing.</title>
        <authorList>
            <person name="Li C."/>
            <person name="Lai Q."/>
            <person name="Shao Z."/>
        </authorList>
    </citation>
    <scope>NUCLEOTIDE SEQUENCE [LARGE SCALE GENOMIC DNA]</scope>
    <source>
        <strain evidence="12 13">C41B8</strain>
    </source>
</reference>
<evidence type="ECO:0000256" key="10">
    <source>
        <dbReference type="PIRSR" id="PIRSR001399-2"/>
    </source>
</evidence>
<dbReference type="InterPro" id="IPR001874">
    <property type="entry name" value="DHquinase_II"/>
</dbReference>